<evidence type="ECO:0000256" key="5">
    <source>
        <dbReference type="SAM" id="MobiDB-lite"/>
    </source>
</evidence>
<keyword evidence="3 7" id="KW-0418">Kinase</keyword>
<keyword evidence="1 7" id="KW-0808">Transferase</keyword>
<dbReference type="GO" id="GO:0004674">
    <property type="term" value="F:protein serine/threonine kinase activity"/>
    <property type="evidence" value="ECO:0007669"/>
    <property type="project" value="UniProtKB-EC"/>
</dbReference>
<dbReference type="AlphaFoldDB" id="A0A2W1JJQ2"/>
<evidence type="ECO:0000256" key="4">
    <source>
        <dbReference type="ARBA" id="ARBA00022840"/>
    </source>
</evidence>
<dbReference type="PROSITE" id="PS50011">
    <property type="entry name" value="PROTEIN_KINASE_DOM"/>
    <property type="match status" value="1"/>
</dbReference>
<dbReference type="OrthoDB" id="9788659at2"/>
<evidence type="ECO:0000313" key="7">
    <source>
        <dbReference type="EMBL" id="PZD71725.1"/>
    </source>
</evidence>
<dbReference type="RefSeq" id="WP_110987779.1">
    <property type="nucleotide sequence ID" value="NZ_CAWNWM010000014.1"/>
</dbReference>
<keyword evidence="2" id="KW-0547">Nucleotide-binding</keyword>
<dbReference type="Pfam" id="PF00069">
    <property type="entry name" value="Pkinase"/>
    <property type="match status" value="1"/>
</dbReference>
<dbReference type="EMBL" id="PQWO01000014">
    <property type="protein sequence ID" value="PZD71725.1"/>
    <property type="molecule type" value="Genomic_DNA"/>
</dbReference>
<name>A0A2W1JJQ2_9CYAN</name>
<feature type="region of interest" description="Disordered" evidence="5">
    <location>
        <begin position="640"/>
        <end position="670"/>
    </location>
</feature>
<dbReference type="Gene3D" id="1.10.510.10">
    <property type="entry name" value="Transferase(Phosphotransferase) domain 1"/>
    <property type="match status" value="1"/>
</dbReference>
<keyword evidence="8" id="KW-1185">Reference proteome</keyword>
<evidence type="ECO:0000313" key="8">
    <source>
        <dbReference type="Proteomes" id="UP000248857"/>
    </source>
</evidence>
<dbReference type="PANTHER" id="PTHR43289">
    <property type="entry name" value="MITOGEN-ACTIVATED PROTEIN KINASE KINASE KINASE 20-RELATED"/>
    <property type="match status" value="1"/>
</dbReference>
<dbReference type="GO" id="GO:0005524">
    <property type="term" value="F:ATP binding"/>
    <property type="evidence" value="ECO:0007669"/>
    <property type="project" value="UniProtKB-KW"/>
</dbReference>
<gene>
    <name evidence="7" type="primary">pknB</name>
    <name evidence="7" type="ORF">C1752_04563</name>
</gene>
<dbReference type="Gene3D" id="3.30.200.20">
    <property type="entry name" value="Phosphorylase Kinase, domain 1"/>
    <property type="match status" value="1"/>
</dbReference>
<proteinExistence type="predicted"/>
<dbReference type="CDD" id="cd14014">
    <property type="entry name" value="STKc_PknB_like"/>
    <property type="match status" value="1"/>
</dbReference>
<sequence>MTLTPIQNSHQAQPWGADDRYIVKHVLDSGGVGQVFLATDTQLNRSVVIKVLKEPLIENAETCQQFERAVKSCAALGGEYIAQVLDSGTNAGGCPFYVMEYLQGESLKQCLEREGKLSPQQAVGITSQICAALEMSYQSKFASLFESDEPFVIVPHELKPTQIFLTRSGPVKLLDCGLTKDIRSSCCETQGASFETLLPETFHYAAPEQLEGEEKNHLADVYVLGIILYEMLSGTDPFGLGLDSRLVREGAWIHAHAFRAPRLLQVLLMKSPVTAALSEIVNRCLAKNPCDRYASINALRQALEQVEIGAHPAPDAASDNHGDNYDQTFIQGSLDTRIKGASTQVTSTIVDHPDRSNTMQALELDETMIQASERPAPAGQALTQVVLPSAWSERSATLSDSDNAAQDLGVDETIVQYSDSVAFPPIDQTVTQIYSESSVLENHKKVSDSLEIEDAQDLGVDETIVQYLDVAIHNPADQNDDSAQVLRVDETIVQTSSPIAHFPIDQTVAQTILESNMPNSQKGRRIEGKISPGLGADETIVQYLDSAIHNPADQTVAQTIDPMDEQPLDQTLCQQNTPHIQQADLAIVRNKNKVPGRALVRNVWRSRRSVSMLFVSLPRRCFQSLRRMIDFRKWRSRPQLSAVGTERTQPSGYVSHSRGDDVQSSTEQYQKSQQELDRCRLSLAKELARNGKFRDAIATLKQIQEPSPSYPKAQKLIRSWEKY</sequence>
<evidence type="ECO:0000256" key="2">
    <source>
        <dbReference type="ARBA" id="ARBA00022741"/>
    </source>
</evidence>
<dbReference type="SUPFAM" id="SSF56112">
    <property type="entry name" value="Protein kinase-like (PK-like)"/>
    <property type="match status" value="1"/>
</dbReference>
<reference evidence="7 8" key="1">
    <citation type="journal article" date="2018" name="Sci. Rep.">
        <title>A novel species of the marine cyanobacterium Acaryochloris with a unique pigment content and lifestyle.</title>
        <authorList>
            <person name="Partensky F."/>
            <person name="Six C."/>
            <person name="Ratin M."/>
            <person name="Garczarek L."/>
            <person name="Vaulot D."/>
            <person name="Probert I."/>
            <person name="Calteau A."/>
            <person name="Gourvil P."/>
            <person name="Marie D."/>
            <person name="Grebert T."/>
            <person name="Bouchier C."/>
            <person name="Le Panse S."/>
            <person name="Gachenot M."/>
            <person name="Rodriguez F."/>
            <person name="Garrido J.L."/>
        </authorList>
    </citation>
    <scope>NUCLEOTIDE SEQUENCE [LARGE SCALE GENOMIC DNA]</scope>
    <source>
        <strain evidence="7 8">RCC1774</strain>
    </source>
</reference>
<evidence type="ECO:0000256" key="1">
    <source>
        <dbReference type="ARBA" id="ARBA00022679"/>
    </source>
</evidence>
<keyword evidence="4" id="KW-0067">ATP-binding</keyword>
<dbReference type="InterPro" id="IPR000719">
    <property type="entry name" value="Prot_kinase_dom"/>
</dbReference>
<evidence type="ECO:0000259" key="6">
    <source>
        <dbReference type="PROSITE" id="PS50011"/>
    </source>
</evidence>
<dbReference type="Proteomes" id="UP000248857">
    <property type="component" value="Unassembled WGS sequence"/>
</dbReference>
<protein>
    <submittedName>
        <fullName evidence="7">Serine/threonine-protein kinase PknB</fullName>
        <ecNumber evidence="7">2.7.11.1</ecNumber>
    </submittedName>
</protein>
<dbReference type="InterPro" id="IPR011009">
    <property type="entry name" value="Kinase-like_dom_sf"/>
</dbReference>
<evidence type="ECO:0000256" key="3">
    <source>
        <dbReference type="ARBA" id="ARBA00022777"/>
    </source>
</evidence>
<comment type="caution">
    <text evidence="7">The sequence shown here is derived from an EMBL/GenBank/DDBJ whole genome shotgun (WGS) entry which is preliminary data.</text>
</comment>
<feature type="domain" description="Protein kinase" evidence="6">
    <location>
        <begin position="21"/>
        <end position="314"/>
    </location>
</feature>
<dbReference type="PANTHER" id="PTHR43289:SF34">
    <property type="entry name" value="SERINE_THREONINE-PROTEIN KINASE YBDM-RELATED"/>
    <property type="match status" value="1"/>
</dbReference>
<accession>A0A2W1JJQ2</accession>
<organism evidence="7 8">
    <name type="scientific">Acaryochloris thomasi RCC1774</name>
    <dbReference type="NCBI Taxonomy" id="1764569"/>
    <lineage>
        <taxon>Bacteria</taxon>
        <taxon>Bacillati</taxon>
        <taxon>Cyanobacteriota</taxon>
        <taxon>Cyanophyceae</taxon>
        <taxon>Acaryochloridales</taxon>
        <taxon>Acaryochloridaceae</taxon>
        <taxon>Acaryochloris</taxon>
        <taxon>Acaryochloris thomasi</taxon>
    </lineage>
</organism>
<dbReference type="EC" id="2.7.11.1" evidence="7"/>